<dbReference type="EMBL" id="JAINVB010000001">
    <property type="protein sequence ID" value="MCK0085012.1"/>
    <property type="molecule type" value="Genomic_DNA"/>
</dbReference>
<name>A0AAW5EYY7_CLOSY</name>
<gene>
    <name evidence="1" type="ORF">K5I21_03770</name>
</gene>
<reference evidence="1" key="1">
    <citation type="journal article" date="2022" name="Cell Host Microbe">
        <title>Colonization of the live biotherapeutic product VE303 and modulation of the microbiota and metabolites in healthy volunteers.</title>
        <authorList>
            <person name="Dsouza M."/>
            <person name="Menon R."/>
            <person name="Crossette E."/>
            <person name="Bhattarai S.K."/>
            <person name="Schneider J."/>
            <person name="Kim Y.G."/>
            <person name="Reddy S."/>
            <person name="Caballero S."/>
            <person name="Felix C."/>
            <person name="Cornacchione L."/>
            <person name="Hendrickson J."/>
            <person name="Watson A.R."/>
            <person name="Minot S.S."/>
            <person name="Greenfield N."/>
            <person name="Schopf L."/>
            <person name="Szabady R."/>
            <person name="Patarroyo J."/>
            <person name="Smith W."/>
            <person name="Harrison P."/>
            <person name="Kuijper E.J."/>
            <person name="Kelly C.P."/>
            <person name="Olle B."/>
            <person name="Bobilev D."/>
            <person name="Silber J.L."/>
            <person name="Bucci V."/>
            <person name="Roberts B."/>
            <person name="Faith J."/>
            <person name="Norman J.M."/>
        </authorList>
    </citation>
    <scope>NUCLEOTIDE SEQUENCE</scope>
    <source>
        <strain evidence="1">VE303-04</strain>
    </source>
</reference>
<organism evidence="1 2">
    <name type="scientific">Clostridium symbiosum</name>
    <name type="common">Bacteroides symbiosus</name>
    <dbReference type="NCBI Taxonomy" id="1512"/>
    <lineage>
        <taxon>Bacteria</taxon>
        <taxon>Bacillati</taxon>
        <taxon>Bacillota</taxon>
        <taxon>Clostridia</taxon>
        <taxon>Lachnospirales</taxon>
        <taxon>Lachnospiraceae</taxon>
        <taxon>Otoolea</taxon>
    </lineage>
</organism>
<protein>
    <submittedName>
        <fullName evidence="1">Uncharacterized protein</fullName>
    </submittedName>
</protein>
<evidence type="ECO:0000313" key="1">
    <source>
        <dbReference type="EMBL" id="MCK0085012.1"/>
    </source>
</evidence>
<comment type="caution">
    <text evidence="1">The sequence shown here is derived from an EMBL/GenBank/DDBJ whole genome shotgun (WGS) entry which is preliminary data.</text>
</comment>
<accession>A0AAW5EYY7</accession>
<dbReference type="RefSeq" id="WP_247213130.1">
    <property type="nucleotide sequence ID" value="NZ_JAINVB010000001.1"/>
</dbReference>
<sequence length="205" mass="23925">MVSSYISLKERNQADCKNDPLFKQIPIVSAKKCLNGILKLPTGKTDNADMKYENYCTKLMASLLYPHLDFAQSQSRIESGTQIRDLIFYNNCSFPLLEDLYKNYACRQIVFEMKNVNELSRDHINQLNRYLAEQFGRFGIILTRNAPKKNILKNTIDLWAGQRKCIICLTDEDVRMMVNVFESKQRDPMEVINKKYVEFIRMCPA</sequence>
<proteinExistence type="predicted"/>
<dbReference type="Proteomes" id="UP001203136">
    <property type="component" value="Unassembled WGS sequence"/>
</dbReference>
<dbReference type="AlphaFoldDB" id="A0AAW5EYY7"/>
<evidence type="ECO:0000313" key="2">
    <source>
        <dbReference type="Proteomes" id="UP001203136"/>
    </source>
</evidence>